<organism evidence="2 3">
    <name type="scientific">Sulfitobacter sediminilitoris</name>
    <dbReference type="NCBI Taxonomy" id="2698830"/>
    <lineage>
        <taxon>Bacteria</taxon>
        <taxon>Pseudomonadati</taxon>
        <taxon>Pseudomonadota</taxon>
        <taxon>Alphaproteobacteria</taxon>
        <taxon>Rhodobacterales</taxon>
        <taxon>Roseobacteraceae</taxon>
        <taxon>Sulfitobacter</taxon>
    </lineage>
</organism>
<protein>
    <submittedName>
        <fullName evidence="2">Glycosyltransferase</fullName>
    </submittedName>
</protein>
<accession>A0A6P0CET7</accession>
<dbReference type="Pfam" id="PF00534">
    <property type="entry name" value="Glycos_transf_1"/>
    <property type="match status" value="1"/>
</dbReference>
<reference evidence="2 3" key="1">
    <citation type="submission" date="2020-01" db="EMBL/GenBank/DDBJ databases">
        <title>Sulfitobacter sediminilitoris sp. nov., isolated from a tidal flat.</title>
        <authorList>
            <person name="Park S."/>
            <person name="Yoon J.-H."/>
        </authorList>
    </citation>
    <scope>NUCLEOTIDE SEQUENCE [LARGE SCALE GENOMIC DNA]</scope>
    <source>
        <strain evidence="2 3">JBTF-M27</strain>
    </source>
</reference>
<dbReference type="PANTHER" id="PTHR45947">
    <property type="entry name" value="SULFOQUINOVOSYL TRANSFERASE SQD2"/>
    <property type="match status" value="1"/>
</dbReference>
<dbReference type="Gene3D" id="3.40.50.2000">
    <property type="entry name" value="Glycogen Phosphorylase B"/>
    <property type="match status" value="1"/>
</dbReference>
<dbReference type="InterPro" id="IPR050194">
    <property type="entry name" value="Glycosyltransferase_grp1"/>
</dbReference>
<keyword evidence="2" id="KW-0808">Transferase</keyword>
<dbReference type="GO" id="GO:0016757">
    <property type="term" value="F:glycosyltransferase activity"/>
    <property type="evidence" value="ECO:0007669"/>
    <property type="project" value="InterPro"/>
</dbReference>
<dbReference type="SUPFAM" id="SSF53756">
    <property type="entry name" value="UDP-Glycosyltransferase/glycogen phosphorylase"/>
    <property type="match status" value="1"/>
</dbReference>
<dbReference type="CDD" id="cd03801">
    <property type="entry name" value="GT4_PimA-like"/>
    <property type="match status" value="1"/>
</dbReference>
<dbReference type="Proteomes" id="UP000468591">
    <property type="component" value="Unassembled WGS sequence"/>
</dbReference>
<evidence type="ECO:0000313" key="3">
    <source>
        <dbReference type="Proteomes" id="UP000468591"/>
    </source>
</evidence>
<evidence type="ECO:0000313" key="2">
    <source>
        <dbReference type="EMBL" id="NEK23718.1"/>
    </source>
</evidence>
<dbReference type="AlphaFoldDB" id="A0A6P0CET7"/>
<dbReference type="PANTHER" id="PTHR45947:SF3">
    <property type="entry name" value="SULFOQUINOVOSYL TRANSFERASE SQD2"/>
    <property type="match status" value="1"/>
</dbReference>
<sequence length="336" mass="36800">MAQSLIAALEYAGVSVDLASRLQTRDGRGQDVRQREIMEAAKTEVHRLIAEGRGRAWDGWVTYHNYYKAPDLIGPQVAAALNIPYLQIESTRAKKRLTGPWAEFARSAEKATDAASVVFYFSKRDGETLKRDMVLDQQLIHLRPFLNRAEIAYGSVCNGPILSVGMMRHGDKLASYEIIAQSLALLPQDGWQLEIAGDGPARSEVEALMQPFGANVRFLGQLEDDGINLAYDRAGLFFWPGVNEALGMVYLEAQAAGLPVVAQDRPGMQEVLAPNTYPSVDEGAQGLAKMLELYLQDQTLRHAKGAAAQSFVADHHLLPQAARTLREGLAKAGLSL</sequence>
<name>A0A6P0CET7_9RHOB</name>
<dbReference type="InterPro" id="IPR001296">
    <property type="entry name" value="Glyco_trans_1"/>
</dbReference>
<proteinExistence type="predicted"/>
<evidence type="ECO:0000259" key="1">
    <source>
        <dbReference type="Pfam" id="PF00534"/>
    </source>
</evidence>
<feature type="domain" description="Glycosyl transferase family 1" evidence="1">
    <location>
        <begin position="177"/>
        <end position="309"/>
    </location>
</feature>
<dbReference type="EMBL" id="JAABNT010000009">
    <property type="protein sequence ID" value="NEK23718.1"/>
    <property type="molecule type" value="Genomic_DNA"/>
</dbReference>
<gene>
    <name evidence="2" type="ORF">GV827_15055</name>
</gene>
<comment type="caution">
    <text evidence="2">The sequence shown here is derived from an EMBL/GenBank/DDBJ whole genome shotgun (WGS) entry which is preliminary data.</text>
</comment>
<keyword evidence="3" id="KW-1185">Reference proteome</keyword>